<dbReference type="GO" id="GO:0016020">
    <property type="term" value="C:membrane"/>
    <property type="evidence" value="ECO:0007669"/>
    <property type="project" value="UniProtKB-SubCell"/>
</dbReference>
<dbReference type="SUPFAM" id="SSF81321">
    <property type="entry name" value="Family A G protein-coupled receptor-like"/>
    <property type="match status" value="1"/>
</dbReference>
<dbReference type="GO" id="GO:0004997">
    <property type="term" value="F:thyrotropin-releasing hormone receptor activity"/>
    <property type="evidence" value="ECO:0007669"/>
    <property type="project" value="InterPro"/>
</dbReference>
<dbReference type="InterPro" id="IPR000276">
    <property type="entry name" value="GPCR_Rhodpsn"/>
</dbReference>
<comment type="function">
    <text evidence="1">Receptor for thyrotropin-releasing hormone (TRH). Upon ligand binding, this G-protein-coupled receptor triggers activation of the phosphatidylinositol (IP3)-calcium-protein kinase C (PKC) pathway.</text>
</comment>
<feature type="transmembrane region" description="Helical" evidence="10">
    <location>
        <begin position="223"/>
        <end position="251"/>
    </location>
</feature>
<dbReference type="WBParaSite" id="HCON_00033070-00001">
    <property type="protein sequence ID" value="HCON_00033070-00001"/>
    <property type="gene ID" value="HCON_00033070"/>
</dbReference>
<evidence type="ECO:0000256" key="7">
    <source>
        <dbReference type="ARBA" id="ARBA00032251"/>
    </source>
</evidence>
<evidence type="ECO:0000256" key="4">
    <source>
        <dbReference type="ARBA" id="ARBA00022692"/>
    </source>
</evidence>
<evidence type="ECO:0000256" key="2">
    <source>
        <dbReference type="ARBA" id="ARBA00004370"/>
    </source>
</evidence>
<feature type="transmembrane region" description="Helical" evidence="10">
    <location>
        <begin position="61"/>
        <end position="85"/>
    </location>
</feature>
<organism evidence="12 13">
    <name type="scientific">Haemonchus contortus</name>
    <name type="common">Barber pole worm</name>
    <dbReference type="NCBI Taxonomy" id="6289"/>
    <lineage>
        <taxon>Eukaryota</taxon>
        <taxon>Metazoa</taxon>
        <taxon>Ecdysozoa</taxon>
        <taxon>Nematoda</taxon>
        <taxon>Chromadorea</taxon>
        <taxon>Rhabditida</taxon>
        <taxon>Rhabditina</taxon>
        <taxon>Rhabditomorpha</taxon>
        <taxon>Strongyloidea</taxon>
        <taxon>Trichostrongylidae</taxon>
        <taxon>Haemonchus</taxon>
    </lineage>
</organism>
<keyword evidence="6 10" id="KW-0472">Membrane</keyword>
<name>A0A7I4XZ38_HAECO</name>
<evidence type="ECO:0000256" key="6">
    <source>
        <dbReference type="ARBA" id="ARBA00023136"/>
    </source>
</evidence>
<evidence type="ECO:0000256" key="3">
    <source>
        <dbReference type="ARBA" id="ARBA00018873"/>
    </source>
</evidence>
<keyword evidence="12" id="KW-1185">Reference proteome</keyword>
<comment type="similarity">
    <text evidence="8">Belongs to the G-protein coupled receptor 1 family.</text>
</comment>
<feature type="transmembrane region" description="Helical" evidence="10">
    <location>
        <begin position="179"/>
        <end position="203"/>
    </location>
</feature>
<dbReference type="Proteomes" id="UP000025227">
    <property type="component" value="Unplaced"/>
</dbReference>
<feature type="compositionally biased region" description="Basic and acidic residues" evidence="9">
    <location>
        <begin position="392"/>
        <end position="406"/>
    </location>
</feature>
<dbReference type="PROSITE" id="PS50262">
    <property type="entry name" value="G_PROTEIN_RECEP_F1_2"/>
    <property type="match status" value="1"/>
</dbReference>
<dbReference type="PANTHER" id="PTHR46061">
    <property type="entry name" value="THYROTROPIN-RELEASING HORMONE RECEPTOR"/>
    <property type="match status" value="1"/>
</dbReference>
<evidence type="ECO:0000313" key="12">
    <source>
        <dbReference type="Proteomes" id="UP000025227"/>
    </source>
</evidence>
<evidence type="ECO:0000256" key="10">
    <source>
        <dbReference type="SAM" id="Phobius"/>
    </source>
</evidence>
<feature type="transmembrane region" description="Helical" evidence="10">
    <location>
        <begin position="297"/>
        <end position="315"/>
    </location>
</feature>
<keyword evidence="4 8" id="KW-0812">Transmembrane</keyword>
<reference evidence="13" key="1">
    <citation type="submission" date="2020-12" db="UniProtKB">
        <authorList>
            <consortium name="WormBaseParasite"/>
        </authorList>
    </citation>
    <scope>IDENTIFICATION</scope>
    <source>
        <strain evidence="13">MHco3</strain>
    </source>
</reference>
<feature type="transmembrane region" description="Helical" evidence="10">
    <location>
        <begin position="97"/>
        <end position="114"/>
    </location>
</feature>
<evidence type="ECO:0000256" key="5">
    <source>
        <dbReference type="ARBA" id="ARBA00022989"/>
    </source>
</evidence>
<dbReference type="Gene3D" id="1.20.1070.10">
    <property type="entry name" value="Rhodopsin 7-helix transmembrane proteins"/>
    <property type="match status" value="1"/>
</dbReference>
<keyword evidence="8" id="KW-0807">Transducer</keyword>
<protein>
    <recommendedName>
        <fullName evidence="3">Thyrotropin-releasing hormone receptor</fullName>
    </recommendedName>
    <alternativeName>
        <fullName evidence="7">Thyroliberin receptor</fullName>
    </alternativeName>
</protein>
<evidence type="ECO:0000256" key="1">
    <source>
        <dbReference type="ARBA" id="ARBA00004100"/>
    </source>
</evidence>
<feature type="region of interest" description="Disordered" evidence="9">
    <location>
        <begin position="379"/>
        <end position="406"/>
    </location>
</feature>
<feature type="domain" description="G-protein coupled receptors family 1 profile" evidence="11">
    <location>
        <begin position="77"/>
        <end position="353"/>
    </location>
</feature>
<evidence type="ECO:0000256" key="9">
    <source>
        <dbReference type="SAM" id="MobiDB-lite"/>
    </source>
</evidence>
<keyword evidence="5 10" id="KW-1133">Transmembrane helix</keyword>
<evidence type="ECO:0000259" key="11">
    <source>
        <dbReference type="PROSITE" id="PS50262"/>
    </source>
</evidence>
<evidence type="ECO:0000256" key="8">
    <source>
        <dbReference type="RuleBase" id="RU000688"/>
    </source>
</evidence>
<proteinExistence type="inferred from homology"/>
<dbReference type="OrthoDB" id="5987936at2759"/>
<comment type="subcellular location">
    <subcellularLocation>
        <location evidence="2">Membrane</location>
    </subcellularLocation>
</comment>
<feature type="transmembrane region" description="Helical" evidence="10">
    <location>
        <begin position="335"/>
        <end position="355"/>
    </location>
</feature>
<evidence type="ECO:0000313" key="13">
    <source>
        <dbReference type="WBParaSite" id="HCON_00033070-00001"/>
    </source>
</evidence>
<dbReference type="PRINTS" id="PR01846">
    <property type="entry name" value="TRHRFAMILY"/>
</dbReference>
<dbReference type="OMA" id="HEMMYLL"/>
<dbReference type="PANTHER" id="PTHR46061:SF3">
    <property type="entry name" value="THYROTROPIN-RELEASING HORMONE RECEPTOR"/>
    <property type="match status" value="1"/>
</dbReference>
<dbReference type="PROSITE" id="PS00237">
    <property type="entry name" value="G_PROTEIN_RECEP_F1_1"/>
    <property type="match status" value="1"/>
</dbReference>
<feature type="compositionally biased region" description="Polar residues" evidence="9">
    <location>
        <begin position="379"/>
        <end position="389"/>
    </location>
</feature>
<accession>A0A7I4XZ38</accession>
<sequence length="414" mass="46648">MLTVIFRILEAMPTFTAEQLNTLCPALKIDAAMELSSLTEIPSECFSVITESSEPEAWVKFSMAFVFATLAVVGIIGNILVITVVFKVRGMKTPTNCYLVSLAFSDTLFFIATTPTELSSLFTKDYPFGSLCCSLFTYLPYLAINSSALSITAFTVERFIGICHPFWARTICTVKRAKVIICGIWVFSFIYNFPWLFLSGLIIDEEGGYCDFKMGREDWKYKVMYVGDLVGFYVIPMLLNIVIYAKIAIVLSQCGDKMKGKETVNQAGSLLPTQTQIETKISHITGRRSSSKGRNQVVKMLALVVFVFATCWLPYRAMVVNNSFRDEKWNSDGYIFFSKTMIFINCAINPILYNLMSARFRGAFRNLFYGKGSINQKHQRTATMSTHNRGATIERSDGRKRSDETKNEALYTAV</sequence>
<dbReference type="AlphaFoldDB" id="A0A7I4XZ38"/>
<dbReference type="Pfam" id="PF00001">
    <property type="entry name" value="7tm_1"/>
    <property type="match status" value="1"/>
</dbReference>
<dbReference type="InterPro" id="IPR002120">
    <property type="entry name" value="TRH_rcpt_1"/>
</dbReference>
<keyword evidence="8" id="KW-0675">Receptor</keyword>
<keyword evidence="8" id="KW-0297">G-protein coupled receptor</keyword>
<dbReference type="InterPro" id="IPR017452">
    <property type="entry name" value="GPCR_Rhodpsn_7TM"/>
</dbReference>
<dbReference type="PRINTS" id="PR00237">
    <property type="entry name" value="GPCRRHODOPSN"/>
</dbReference>